<evidence type="ECO:0000313" key="2">
    <source>
        <dbReference type="Proteomes" id="UP000886501"/>
    </source>
</evidence>
<protein>
    <submittedName>
        <fullName evidence="1">Uncharacterized protein</fullName>
    </submittedName>
</protein>
<evidence type="ECO:0000313" key="1">
    <source>
        <dbReference type="EMBL" id="KAF9647808.1"/>
    </source>
</evidence>
<comment type="caution">
    <text evidence="1">The sequence shown here is derived from an EMBL/GenBank/DDBJ whole genome shotgun (WGS) entry which is preliminary data.</text>
</comment>
<sequence>MALAQALPPTGINPAKVDQHGPTADHSFSSLQARQASYERPVIGGATTHFKTPYREPHGLILPTLVKGSKPTWARSARFLLKGVGRPRTPKPSLAEFDDDDRHWPKSRSHIPEGIIHCLGTLSSQLEPTPELSQSFQAQQGSAQNMIQLLEIKATRTKVDDQHERESLTEMINEWKKGFEGKWVSVQEEWSVEKDHLCRARDEWELKTKTIEDGILARIESHLSVIRQRDSHPFTNGSTKPNGQGLVTLLSPRRTESPSQIATPPANTDSDEDEEPVLISNNGSATSPGHGHIPPGQRTSQGKATTQYPITPESSLVCAKEELPHLDSNVADSDGLSRDLYAARYSAALGVVLLSVAAAAVIWRVKPE</sequence>
<gene>
    <name evidence="1" type="ORF">BDM02DRAFT_3244703</name>
</gene>
<name>A0ACB6ZED1_THEGA</name>
<accession>A0ACB6ZED1</accession>
<proteinExistence type="predicted"/>
<dbReference type="EMBL" id="MU118025">
    <property type="protein sequence ID" value="KAF9647808.1"/>
    <property type="molecule type" value="Genomic_DNA"/>
</dbReference>
<reference evidence="1" key="2">
    <citation type="journal article" date="2020" name="Nat. Commun.">
        <title>Large-scale genome sequencing of mycorrhizal fungi provides insights into the early evolution of symbiotic traits.</title>
        <authorList>
            <person name="Miyauchi S."/>
            <person name="Kiss E."/>
            <person name="Kuo A."/>
            <person name="Drula E."/>
            <person name="Kohler A."/>
            <person name="Sanchez-Garcia M."/>
            <person name="Morin E."/>
            <person name="Andreopoulos B."/>
            <person name="Barry K.W."/>
            <person name="Bonito G."/>
            <person name="Buee M."/>
            <person name="Carver A."/>
            <person name="Chen C."/>
            <person name="Cichocki N."/>
            <person name="Clum A."/>
            <person name="Culley D."/>
            <person name="Crous P.W."/>
            <person name="Fauchery L."/>
            <person name="Girlanda M."/>
            <person name="Hayes R.D."/>
            <person name="Keri Z."/>
            <person name="LaButti K."/>
            <person name="Lipzen A."/>
            <person name="Lombard V."/>
            <person name="Magnuson J."/>
            <person name="Maillard F."/>
            <person name="Murat C."/>
            <person name="Nolan M."/>
            <person name="Ohm R.A."/>
            <person name="Pangilinan J."/>
            <person name="Pereira M.F."/>
            <person name="Perotto S."/>
            <person name="Peter M."/>
            <person name="Pfister S."/>
            <person name="Riley R."/>
            <person name="Sitrit Y."/>
            <person name="Stielow J.B."/>
            <person name="Szollosi G."/>
            <person name="Zifcakova L."/>
            <person name="Stursova M."/>
            <person name="Spatafora J.W."/>
            <person name="Tedersoo L."/>
            <person name="Vaario L.M."/>
            <person name="Yamada A."/>
            <person name="Yan M."/>
            <person name="Wang P."/>
            <person name="Xu J."/>
            <person name="Bruns T."/>
            <person name="Baldrian P."/>
            <person name="Vilgalys R."/>
            <person name="Dunand C."/>
            <person name="Henrissat B."/>
            <person name="Grigoriev I.V."/>
            <person name="Hibbett D."/>
            <person name="Nagy L.G."/>
            <person name="Martin F.M."/>
        </authorList>
    </citation>
    <scope>NUCLEOTIDE SEQUENCE</scope>
    <source>
        <strain evidence="1">P2</strain>
    </source>
</reference>
<reference evidence="1" key="1">
    <citation type="submission" date="2019-10" db="EMBL/GenBank/DDBJ databases">
        <authorList>
            <consortium name="DOE Joint Genome Institute"/>
            <person name="Kuo A."/>
            <person name="Miyauchi S."/>
            <person name="Kiss E."/>
            <person name="Drula E."/>
            <person name="Kohler A."/>
            <person name="Sanchez-Garcia M."/>
            <person name="Andreopoulos B."/>
            <person name="Barry K.W."/>
            <person name="Bonito G."/>
            <person name="Buee M."/>
            <person name="Carver A."/>
            <person name="Chen C."/>
            <person name="Cichocki N."/>
            <person name="Clum A."/>
            <person name="Culley D."/>
            <person name="Crous P.W."/>
            <person name="Fauchery L."/>
            <person name="Girlanda M."/>
            <person name="Hayes R."/>
            <person name="Keri Z."/>
            <person name="Labutti K."/>
            <person name="Lipzen A."/>
            <person name="Lombard V."/>
            <person name="Magnuson J."/>
            <person name="Maillard F."/>
            <person name="Morin E."/>
            <person name="Murat C."/>
            <person name="Nolan M."/>
            <person name="Ohm R."/>
            <person name="Pangilinan J."/>
            <person name="Pereira M."/>
            <person name="Perotto S."/>
            <person name="Peter M."/>
            <person name="Riley R."/>
            <person name="Sitrit Y."/>
            <person name="Stielow B."/>
            <person name="Szollosi G."/>
            <person name="Zifcakova L."/>
            <person name="Stursova M."/>
            <person name="Spatafora J.W."/>
            <person name="Tedersoo L."/>
            <person name="Vaario L.-M."/>
            <person name="Yamada A."/>
            <person name="Yan M."/>
            <person name="Wang P."/>
            <person name="Xu J."/>
            <person name="Bruns T."/>
            <person name="Baldrian P."/>
            <person name="Vilgalys R."/>
            <person name="Henrissat B."/>
            <person name="Grigoriev I.V."/>
            <person name="Hibbett D."/>
            <person name="Nagy L.G."/>
            <person name="Martin F.M."/>
        </authorList>
    </citation>
    <scope>NUCLEOTIDE SEQUENCE</scope>
    <source>
        <strain evidence="1">P2</strain>
    </source>
</reference>
<dbReference type="Proteomes" id="UP000886501">
    <property type="component" value="Unassembled WGS sequence"/>
</dbReference>
<keyword evidence="2" id="KW-1185">Reference proteome</keyword>
<organism evidence="1 2">
    <name type="scientific">Thelephora ganbajun</name>
    <name type="common">Ganba fungus</name>
    <dbReference type="NCBI Taxonomy" id="370292"/>
    <lineage>
        <taxon>Eukaryota</taxon>
        <taxon>Fungi</taxon>
        <taxon>Dikarya</taxon>
        <taxon>Basidiomycota</taxon>
        <taxon>Agaricomycotina</taxon>
        <taxon>Agaricomycetes</taxon>
        <taxon>Thelephorales</taxon>
        <taxon>Thelephoraceae</taxon>
        <taxon>Thelephora</taxon>
    </lineage>
</organism>